<dbReference type="InterPro" id="IPR012910">
    <property type="entry name" value="Plug_dom"/>
</dbReference>
<keyword evidence="6" id="KW-0408">Iron</keyword>
<evidence type="ECO:0000256" key="3">
    <source>
        <dbReference type="ARBA" id="ARBA00022452"/>
    </source>
</evidence>
<evidence type="ECO:0000256" key="7">
    <source>
        <dbReference type="ARBA" id="ARBA00023065"/>
    </source>
</evidence>
<evidence type="ECO:0000259" key="15">
    <source>
        <dbReference type="Pfam" id="PF07715"/>
    </source>
</evidence>
<evidence type="ECO:0000259" key="14">
    <source>
        <dbReference type="Pfam" id="PF00593"/>
    </source>
</evidence>
<evidence type="ECO:0000313" key="17">
    <source>
        <dbReference type="Proteomes" id="UP000248014"/>
    </source>
</evidence>
<dbReference type="Proteomes" id="UP000248014">
    <property type="component" value="Unassembled WGS sequence"/>
</dbReference>
<keyword evidence="17" id="KW-1185">Reference proteome</keyword>
<keyword evidence="4" id="KW-0410">Iron transport</keyword>
<keyword evidence="8 12" id="KW-0798">TonB box</keyword>
<proteinExistence type="inferred from homology"/>
<comment type="subcellular location">
    <subcellularLocation>
        <location evidence="1 11">Cell outer membrane</location>
        <topology evidence="1 11">Multi-pass membrane protein</topology>
    </subcellularLocation>
</comment>
<keyword evidence="2 11" id="KW-0813">Transport</keyword>
<keyword evidence="10 11" id="KW-0998">Cell outer membrane</keyword>
<evidence type="ECO:0000256" key="1">
    <source>
        <dbReference type="ARBA" id="ARBA00004571"/>
    </source>
</evidence>
<comment type="caution">
    <text evidence="16">The sequence shown here is derived from an EMBL/GenBank/DDBJ whole genome shotgun (WGS) entry which is preliminary data.</text>
</comment>
<dbReference type="PROSITE" id="PS52016">
    <property type="entry name" value="TONB_DEPENDENT_REC_3"/>
    <property type="match status" value="1"/>
</dbReference>
<evidence type="ECO:0000256" key="4">
    <source>
        <dbReference type="ARBA" id="ARBA00022496"/>
    </source>
</evidence>
<keyword evidence="16" id="KW-0675">Receptor</keyword>
<organism evidence="16 17">
    <name type="scientific">Blastomonas natatoria</name>
    <dbReference type="NCBI Taxonomy" id="34015"/>
    <lineage>
        <taxon>Bacteria</taxon>
        <taxon>Pseudomonadati</taxon>
        <taxon>Pseudomonadota</taxon>
        <taxon>Alphaproteobacteria</taxon>
        <taxon>Sphingomonadales</taxon>
        <taxon>Sphingomonadaceae</taxon>
        <taxon>Blastomonas</taxon>
    </lineage>
</organism>
<dbReference type="Pfam" id="PF00593">
    <property type="entry name" value="TonB_dep_Rec_b-barrel"/>
    <property type="match status" value="1"/>
</dbReference>
<name>A0A2V3V0N9_9SPHN</name>
<gene>
    <name evidence="16" type="ORF">C7451_10839</name>
</gene>
<dbReference type="Pfam" id="PF07715">
    <property type="entry name" value="Plug"/>
    <property type="match status" value="1"/>
</dbReference>
<evidence type="ECO:0000256" key="8">
    <source>
        <dbReference type="ARBA" id="ARBA00023077"/>
    </source>
</evidence>
<keyword evidence="5 11" id="KW-0812">Transmembrane</keyword>
<feature type="signal peptide" evidence="13">
    <location>
        <begin position="1"/>
        <end position="28"/>
    </location>
</feature>
<keyword evidence="3 11" id="KW-1134">Transmembrane beta strand</keyword>
<dbReference type="SUPFAM" id="SSF56935">
    <property type="entry name" value="Porins"/>
    <property type="match status" value="1"/>
</dbReference>
<evidence type="ECO:0000256" key="11">
    <source>
        <dbReference type="PROSITE-ProRule" id="PRU01360"/>
    </source>
</evidence>
<protein>
    <submittedName>
        <fullName evidence="16">Outer membrane receptor protein involved in Fe transport</fullName>
    </submittedName>
</protein>
<feature type="domain" description="TonB-dependent receptor plug" evidence="15">
    <location>
        <begin position="54"/>
        <end position="163"/>
    </location>
</feature>
<accession>A0A2V3V0N9</accession>
<evidence type="ECO:0000256" key="12">
    <source>
        <dbReference type="RuleBase" id="RU003357"/>
    </source>
</evidence>
<dbReference type="Gene3D" id="2.40.170.20">
    <property type="entry name" value="TonB-dependent receptor, beta-barrel domain"/>
    <property type="match status" value="1"/>
</dbReference>
<dbReference type="AlphaFoldDB" id="A0A2V3V0N9"/>
<evidence type="ECO:0000313" key="16">
    <source>
        <dbReference type="EMBL" id="PXW74378.1"/>
    </source>
</evidence>
<dbReference type="GO" id="GO:0006826">
    <property type="term" value="P:iron ion transport"/>
    <property type="evidence" value="ECO:0007669"/>
    <property type="project" value="UniProtKB-KW"/>
</dbReference>
<evidence type="ECO:0000256" key="5">
    <source>
        <dbReference type="ARBA" id="ARBA00022692"/>
    </source>
</evidence>
<dbReference type="GO" id="GO:0009279">
    <property type="term" value="C:cell outer membrane"/>
    <property type="evidence" value="ECO:0007669"/>
    <property type="project" value="UniProtKB-SubCell"/>
</dbReference>
<dbReference type="Gene3D" id="2.170.130.10">
    <property type="entry name" value="TonB-dependent receptor, plug domain"/>
    <property type="match status" value="1"/>
</dbReference>
<evidence type="ECO:0000256" key="10">
    <source>
        <dbReference type="ARBA" id="ARBA00023237"/>
    </source>
</evidence>
<feature type="chain" id="PRO_5016090667" evidence="13">
    <location>
        <begin position="29"/>
        <end position="852"/>
    </location>
</feature>
<sequence length="852" mass="91241">MRTLSKPVLGLLCTVSMTSISMTSMAQAQDVQKDDQAPERDVIIVTATLRAADVQDIPLAVTAVSPAELDRQNVQDIKALTSISPSFSIQSSQTESQGTSIRIRGVGTTGNNTGLESSVGVFIDGVYQSRPGIALGDLLDLERLEILRGPQGTLFGRNTSAGALNITTQRPDLTEVKAFGNVTYGNYDFFNVQAGVSVPIVTDSLGLRISGAYRKRDGYLRSVTVPGARSGNRDRYILRAQLLWEPSPDVSIRLIGDYAKADENCCDAVIVRETELLPFFAFQGLPANGGVAASGPQALRRLQTNSQLFNNDTEQYGFSGELKWDIGPVQMTYIGSYRHFEASSDQESDFVGLNIFSSGAGSTAAPTTPSNGGPIKTMTHELRFQGSAFNDALDFLVGAYYSDEKIDEIQSLTLGTDFQRAVSAGNFGNVAGVNPLFALTALGNGGVPVNAAGNFAVNRFRQDAESFSIFTHNVINFTDNISLTLGARYVEETKDGSFNQLAANSPACQAIVNGVITGAIPAALRAGALGLTCFPFATSARITVPGTGGTVLANTIPGLPLPREYDLVFKDDELTYTAQLAYNSNNGFLAYAGFSRGFKSGGFNLDPAAAALGADPRFNSEKVDAYEAGIKTEFANGRIRANLAVFHMDMSDFQVLDFTGVQFQTFNVAAAKSTGAELELFGQFESGISVNLAMTYADARYPGNCADGVVASAPTLVTIRALCGQDLTNAPKFTGVAGITYDNEITDSGWKMLANFNINYSSSRRTATSALDTNGLPNPLDIQPAFFKMNARLGFTTPDDRFSFEFWGTNLNNEITRGITANTPLRGGAGTRSRIAFVEEPRMYGITLRAKY</sequence>
<evidence type="ECO:0000256" key="9">
    <source>
        <dbReference type="ARBA" id="ARBA00023136"/>
    </source>
</evidence>
<dbReference type="InterPro" id="IPR036942">
    <property type="entry name" value="Beta-barrel_TonB_sf"/>
</dbReference>
<keyword evidence="7" id="KW-0406">Ion transport</keyword>
<reference evidence="16 17" key="1">
    <citation type="submission" date="2018-05" db="EMBL/GenBank/DDBJ databases">
        <title>Genomic Encyclopedia of Type Strains, Phase IV (KMG-IV): sequencing the most valuable type-strain genomes for metagenomic binning, comparative biology and taxonomic classification.</title>
        <authorList>
            <person name="Goeker M."/>
        </authorList>
    </citation>
    <scope>NUCLEOTIDE SEQUENCE [LARGE SCALE GENOMIC DNA]</scope>
    <source>
        <strain evidence="16 17">DSM 3183</strain>
    </source>
</reference>
<keyword evidence="9 11" id="KW-0472">Membrane</keyword>
<dbReference type="InterPro" id="IPR000531">
    <property type="entry name" value="Beta-barrel_TonB"/>
</dbReference>
<feature type="domain" description="TonB-dependent receptor-like beta-barrel" evidence="14">
    <location>
        <begin position="295"/>
        <end position="811"/>
    </location>
</feature>
<dbReference type="PANTHER" id="PTHR32552">
    <property type="entry name" value="FERRICHROME IRON RECEPTOR-RELATED"/>
    <property type="match status" value="1"/>
</dbReference>
<dbReference type="EMBL" id="QJJM01000008">
    <property type="protein sequence ID" value="PXW74378.1"/>
    <property type="molecule type" value="Genomic_DNA"/>
</dbReference>
<dbReference type="InterPro" id="IPR039426">
    <property type="entry name" value="TonB-dep_rcpt-like"/>
</dbReference>
<evidence type="ECO:0000256" key="2">
    <source>
        <dbReference type="ARBA" id="ARBA00022448"/>
    </source>
</evidence>
<comment type="similarity">
    <text evidence="11 12">Belongs to the TonB-dependent receptor family.</text>
</comment>
<evidence type="ECO:0000256" key="6">
    <source>
        <dbReference type="ARBA" id="ARBA00023004"/>
    </source>
</evidence>
<dbReference type="PANTHER" id="PTHR32552:SF81">
    <property type="entry name" value="TONB-DEPENDENT OUTER MEMBRANE RECEPTOR"/>
    <property type="match status" value="1"/>
</dbReference>
<dbReference type="InterPro" id="IPR037066">
    <property type="entry name" value="Plug_dom_sf"/>
</dbReference>
<evidence type="ECO:0000256" key="13">
    <source>
        <dbReference type="SAM" id="SignalP"/>
    </source>
</evidence>
<keyword evidence="13" id="KW-0732">Signal</keyword>